<evidence type="ECO:0000313" key="1">
    <source>
        <dbReference type="EMBL" id="MBW4666449.1"/>
    </source>
</evidence>
<dbReference type="Proteomes" id="UP000729701">
    <property type="component" value="Unassembled WGS sequence"/>
</dbReference>
<proteinExistence type="predicted"/>
<comment type="caution">
    <text evidence="1">The sequence shown here is derived from an EMBL/GenBank/DDBJ whole genome shotgun (WGS) entry which is preliminary data.</text>
</comment>
<accession>A0A951UQX7</accession>
<evidence type="ECO:0000313" key="2">
    <source>
        <dbReference type="Proteomes" id="UP000729701"/>
    </source>
</evidence>
<dbReference type="AlphaFoldDB" id="A0A951UQX7"/>
<name>A0A951UQX7_9CYAN</name>
<reference evidence="1" key="2">
    <citation type="journal article" date="2022" name="Microbiol. Resour. Announc.">
        <title>Metagenome Sequencing to Explore Phylogenomics of Terrestrial Cyanobacteria.</title>
        <authorList>
            <person name="Ward R.D."/>
            <person name="Stajich J.E."/>
            <person name="Johansen J.R."/>
            <person name="Huntemann M."/>
            <person name="Clum A."/>
            <person name="Foster B."/>
            <person name="Foster B."/>
            <person name="Roux S."/>
            <person name="Palaniappan K."/>
            <person name="Varghese N."/>
            <person name="Mukherjee S."/>
            <person name="Reddy T.B.K."/>
            <person name="Daum C."/>
            <person name="Copeland A."/>
            <person name="Chen I.A."/>
            <person name="Ivanova N.N."/>
            <person name="Kyrpides N.C."/>
            <person name="Shapiro N."/>
            <person name="Eloe-Fadrosh E.A."/>
            <person name="Pietrasiak N."/>
        </authorList>
    </citation>
    <scope>NUCLEOTIDE SEQUENCE</scope>
    <source>
        <strain evidence="1">GSE-NOS-MK-12-04C</strain>
    </source>
</reference>
<organism evidence="1 2">
    <name type="scientific">Cyanomargarita calcarea GSE-NOS-MK-12-04C</name>
    <dbReference type="NCBI Taxonomy" id="2839659"/>
    <lineage>
        <taxon>Bacteria</taxon>
        <taxon>Bacillati</taxon>
        <taxon>Cyanobacteriota</taxon>
        <taxon>Cyanophyceae</taxon>
        <taxon>Nostocales</taxon>
        <taxon>Cyanomargaritaceae</taxon>
        <taxon>Cyanomargarita</taxon>
    </lineage>
</organism>
<dbReference type="EMBL" id="JAHHGZ010000003">
    <property type="protein sequence ID" value="MBW4666449.1"/>
    <property type="molecule type" value="Genomic_DNA"/>
</dbReference>
<sequence length="222" mass="23103">MSIWKDLIGTVLTSFKIGLTGNTIDTNAGRLRVRDNANTAFSAIATLRPDVSGDTIVLNSESANTYTLRRPVSQAAPLSVTFPATTGSAGQVVQTDGAGTWTYVSAGSTADREGVDTTTLSFGDTSPKTMFTLPANAVVNSIRVTIDTTFTGTPTLSVGTSGSVSKYVASNQIDLKQPAATIFEIYPGLAPIGTTEVLQITYAAGGATTGSSRIEVFYCNPQ</sequence>
<protein>
    <submittedName>
        <fullName evidence="1">Uncharacterized protein</fullName>
    </submittedName>
</protein>
<reference evidence="1" key="1">
    <citation type="submission" date="2021-05" db="EMBL/GenBank/DDBJ databases">
        <authorList>
            <person name="Pietrasiak N."/>
            <person name="Ward R."/>
            <person name="Stajich J.E."/>
            <person name="Kurbessoian T."/>
        </authorList>
    </citation>
    <scope>NUCLEOTIDE SEQUENCE</scope>
    <source>
        <strain evidence="1">GSE-NOS-MK-12-04C</strain>
    </source>
</reference>
<gene>
    <name evidence="1" type="ORF">KME60_03135</name>
</gene>